<evidence type="ECO:0000313" key="7">
    <source>
        <dbReference type="Proteomes" id="UP000077926"/>
    </source>
</evidence>
<reference evidence="6 7" key="1">
    <citation type="submission" date="2016-08" db="EMBL/GenBank/DDBJ databases">
        <title>Complete genome sequence of Bacillus muralis G25-68, a strain with toxicity to nematodes.</title>
        <authorList>
            <person name="Zheng Z."/>
        </authorList>
    </citation>
    <scope>NUCLEOTIDE SEQUENCE [LARGE SCALE GENOMIC DNA]</scope>
    <source>
        <strain evidence="6 7">G25-68</strain>
    </source>
</reference>
<feature type="binding site" evidence="2">
    <location>
        <position position="105"/>
    </location>
    <ligand>
        <name>Fe cation</name>
        <dbReference type="ChEBI" id="CHEBI:24875"/>
    </ligand>
</feature>
<gene>
    <name evidence="6" type="ORF">ABE28_020555</name>
</gene>
<dbReference type="CDD" id="cd02909">
    <property type="entry name" value="cupin_pirin_N"/>
    <property type="match status" value="1"/>
</dbReference>
<dbReference type="InterPro" id="IPR011051">
    <property type="entry name" value="RmlC_Cupin_sf"/>
</dbReference>
<evidence type="ECO:0000259" key="5">
    <source>
        <dbReference type="Pfam" id="PF05726"/>
    </source>
</evidence>
<feature type="domain" description="Pirin N-terminal" evidence="4">
    <location>
        <begin position="48"/>
        <end position="120"/>
    </location>
</feature>
<dbReference type="EMBL" id="CP017080">
    <property type="protein sequence ID" value="AOH56767.1"/>
    <property type="molecule type" value="Genomic_DNA"/>
</dbReference>
<dbReference type="PANTHER" id="PTHR13903">
    <property type="entry name" value="PIRIN-RELATED"/>
    <property type="match status" value="1"/>
</dbReference>
<dbReference type="SUPFAM" id="SSF51182">
    <property type="entry name" value="RmlC-like cupins"/>
    <property type="match status" value="1"/>
</dbReference>
<dbReference type="InterPro" id="IPR003829">
    <property type="entry name" value="Pirin_N_dom"/>
</dbReference>
<organism evidence="6 7">
    <name type="scientific">Peribacillus muralis</name>
    <dbReference type="NCBI Taxonomy" id="264697"/>
    <lineage>
        <taxon>Bacteria</taxon>
        <taxon>Bacillati</taxon>
        <taxon>Bacillota</taxon>
        <taxon>Bacilli</taxon>
        <taxon>Bacillales</taxon>
        <taxon>Bacillaceae</taxon>
        <taxon>Peribacillus</taxon>
    </lineage>
</organism>
<evidence type="ECO:0000256" key="3">
    <source>
        <dbReference type="RuleBase" id="RU003457"/>
    </source>
</evidence>
<dbReference type="PANTHER" id="PTHR13903:SF8">
    <property type="entry name" value="PIRIN"/>
    <property type="match status" value="1"/>
</dbReference>
<comment type="cofactor">
    <cofactor evidence="2">
        <name>Fe cation</name>
        <dbReference type="ChEBI" id="CHEBI:24875"/>
    </cofactor>
    <text evidence="2">Binds 1 Fe cation per subunit.</text>
</comment>
<dbReference type="Gene3D" id="2.60.120.10">
    <property type="entry name" value="Jelly Rolls"/>
    <property type="match status" value="2"/>
</dbReference>
<keyword evidence="7" id="KW-1185">Reference proteome</keyword>
<dbReference type="RefSeq" id="WP_064462673.1">
    <property type="nucleotide sequence ID" value="NZ_CP017080.1"/>
</dbReference>
<dbReference type="InterPro" id="IPR014710">
    <property type="entry name" value="RmlC-like_jellyroll"/>
</dbReference>
<comment type="similarity">
    <text evidence="1 3">Belongs to the pirin family.</text>
</comment>
<proteinExistence type="inferred from homology"/>
<evidence type="ECO:0000313" key="6">
    <source>
        <dbReference type="EMBL" id="AOH56767.1"/>
    </source>
</evidence>
<dbReference type="CDD" id="cd02247">
    <property type="entry name" value="cupin_pirin_C"/>
    <property type="match status" value="1"/>
</dbReference>
<dbReference type="KEGG" id="bmur:ABE28_020555"/>
<feature type="domain" description="Pirin C-terminal" evidence="5">
    <location>
        <begin position="173"/>
        <end position="279"/>
    </location>
</feature>
<evidence type="ECO:0000256" key="2">
    <source>
        <dbReference type="PIRSR" id="PIRSR006232-1"/>
    </source>
</evidence>
<dbReference type="InterPro" id="IPR012093">
    <property type="entry name" value="Pirin"/>
</dbReference>
<keyword evidence="2" id="KW-0479">Metal-binding</keyword>
<dbReference type="InterPro" id="IPR008778">
    <property type="entry name" value="Pirin_C_dom"/>
</dbReference>
<feature type="binding site" evidence="2">
    <location>
        <position position="61"/>
    </location>
    <ligand>
        <name>Fe cation</name>
        <dbReference type="ChEBI" id="CHEBI:24875"/>
    </ligand>
</feature>
<evidence type="ECO:0000256" key="1">
    <source>
        <dbReference type="ARBA" id="ARBA00008416"/>
    </source>
</evidence>
<name>A0A1B3XU74_9BACI</name>
<dbReference type="STRING" id="264697.ABE28_020555"/>
<dbReference type="Pfam" id="PF02678">
    <property type="entry name" value="Pirin"/>
    <property type="match status" value="1"/>
</dbReference>
<dbReference type="PIRSF" id="PIRSF006232">
    <property type="entry name" value="Pirin"/>
    <property type="match status" value="1"/>
</dbReference>
<accession>A0A1B3XU74</accession>
<sequence>MDKKGVFSRDIKNVRTLGFQKNSDIHTMAWVVEPGDWKEHDPFLLMAHDHMRSGVFGIHPHRGIETVTFLIDGHLNHYDSKHGEGVLYPGDAQWMTAGQGVQHNEDAAEGEMVSLLQLWVNLPAKSKMMPSRYQDLRKKDMLTFEGEGAHIRLFSGSYGNKTAETKNVAPITMLEINMEEGAVVSPKLPGSYNGFLYILEGEGEFGANQIAGRQGQVLWMAGAQDAEVSEMKIEAHSRMRVMLYAGEPIGEPVVARGPFVMNTEAEIIQAFDDYRNGKF</sequence>
<feature type="binding site" evidence="2">
    <location>
        <position position="59"/>
    </location>
    <ligand>
        <name>Fe cation</name>
        <dbReference type="ChEBI" id="CHEBI:24875"/>
    </ligand>
</feature>
<feature type="binding site" evidence="2">
    <location>
        <position position="103"/>
    </location>
    <ligand>
        <name>Fe cation</name>
        <dbReference type="ChEBI" id="CHEBI:24875"/>
    </ligand>
</feature>
<evidence type="ECO:0000259" key="4">
    <source>
        <dbReference type="Pfam" id="PF02678"/>
    </source>
</evidence>
<dbReference type="OrthoDB" id="321327at2"/>
<dbReference type="AlphaFoldDB" id="A0A1B3XU74"/>
<protein>
    <submittedName>
        <fullName evidence="6">Pirin</fullName>
    </submittedName>
</protein>
<keyword evidence="2" id="KW-0408">Iron</keyword>
<dbReference type="Proteomes" id="UP000077926">
    <property type="component" value="Chromosome"/>
</dbReference>
<dbReference type="Pfam" id="PF05726">
    <property type="entry name" value="Pirin_C"/>
    <property type="match status" value="1"/>
</dbReference>
<dbReference type="GO" id="GO:0046872">
    <property type="term" value="F:metal ion binding"/>
    <property type="evidence" value="ECO:0007669"/>
    <property type="project" value="UniProtKB-KW"/>
</dbReference>